<evidence type="ECO:0000313" key="3">
    <source>
        <dbReference type="Proteomes" id="UP000230603"/>
    </source>
</evidence>
<comment type="caution">
    <text evidence="2">The sequence shown here is derived from an EMBL/GenBank/DDBJ whole genome shotgun (WGS) entry which is preliminary data.</text>
</comment>
<name>A0A2M8L8W4_9BACT</name>
<accession>A0A2M8L8W4</accession>
<organism evidence="2 3">
    <name type="scientific">Candidatus Tagabacteria bacterium CG10_big_fil_rev_8_21_14_0_10_40_13</name>
    <dbReference type="NCBI Taxonomy" id="1975022"/>
    <lineage>
        <taxon>Bacteria</taxon>
        <taxon>Candidatus Tagaibacteriota</taxon>
    </lineage>
</organism>
<dbReference type="AlphaFoldDB" id="A0A2M8L8W4"/>
<keyword evidence="1" id="KW-0812">Transmembrane</keyword>
<feature type="transmembrane region" description="Helical" evidence="1">
    <location>
        <begin position="105"/>
        <end position="124"/>
    </location>
</feature>
<gene>
    <name evidence="2" type="ORF">COV00_01685</name>
</gene>
<dbReference type="EMBL" id="PFEP01000027">
    <property type="protein sequence ID" value="PJE73040.1"/>
    <property type="molecule type" value="Genomic_DNA"/>
</dbReference>
<keyword evidence="1" id="KW-0472">Membrane</keyword>
<keyword evidence="1" id="KW-1133">Transmembrane helix</keyword>
<protein>
    <submittedName>
        <fullName evidence="2">Uncharacterized protein</fullName>
    </submittedName>
</protein>
<reference evidence="3" key="1">
    <citation type="submission" date="2017-09" db="EMBL/GenBank/DDBJ databases">
        <title>Depth-based differentiation of microbial function through sediment-hosted aquifers and enrichment of novel symbionts in the deep terrestrial subsurface.</title>
        <authorList>
            <person name="Probst A.J."/>
            <person name="Ladd B."/>
            <person name="Jarett J.K."/>
            <person name="Geller-Mcgrath D.E."/>
            <person name="Sieber C.M.K."/>
            <person name="Emerson J.B."/>
            <person name="Anantharaman K."/>
            <person name="Thomas B.C."/>
            <person name="Malmstrom R."/>
            <person name="Stieglmeier M."/>
            <person name="Klingl A."/>
            <person name="Woyke T."/>
            <person name="Ryan C.M."/>
            <person name="Banfield J.F."/>
        </authorList>
    </citation>
    <scope>NUCLEOTIDE SEQUENCE [LARGE SCALE GENOMIC DNA]</scope>
</reference>
<evidence type="ECO:0000313" key="2">
    <source>
        <dbReference type="EMBL" id="PJE73040.1"/>
    </source>
</evidence>
<proteinExistence type="predicted"/>
<sequence length="151" mass="17660">MENELTHKNYLSRIFSFYFAPVWQSALTILYLLFFLYFAVFYVGNVWLALKFIWYTIINSGALLGLSYLFWGVIFLITLIIPFSISLYSMLLLYEIWDKDWEKKLKMFGTVLIILLVPLIIVVIDEILRVVVGQDVLSVFVSEHNLNLTGD</sequence>
<feature type="transmembrane region" description="Helical" evidence="1">
    <location>
        <begin position="29"/>
        <end position="50"/>
    </location>
</feature>
<dbReference type="Proteomes" id="UP000230603">
    <property type="component" value="Unassembled WGS sequence"/>
</dbReference>
<evidence type="ECO:0000256" key="1">
    <source>
        <dbReference type="SAM" id="Phobius"/>
    </source>
</evidence>
<feature type="transmembrane region" description="Helical" evidence="1">
    <location>
        <begin position="62"/>
        <end position="85"/>
    </location>
</feature>